<name>A0A517RAJ7_9PLAN</name>
<gene>
    <name evidence="1" type="ORF">Pan241w_09400</name>
</gene>
<accession>A0A517RAJ7</accession>
<dbReference type="AlphaFoldDB" id="A0A517RAJ7"/>
<evidence type="ECO:0000313" key="1">
    <source>
        <dbReference type="EMBL" id="QDT40881.1"/>
    </source>
</evidence>
<dbReference type="OrthoDB" id="288438at2"/>
<keyword evidence="2" id="KW-1185">Reference proteome</keyword>
<organism evidence="1 2">
    <name type="scientific">Gimesia alba</name>
    <dbReference type="NCBI Taxonomy" id="2527973"/>
    <lineage>
        <taxon>Bacteria</taxon>
        <taxon>Pseudomonadati</taxon>
        <taxon>Planctomycetota</taxon>
        <taxon>Planctomycetia</taxon>
        <taxon>Planctomycetales</taxon>
        <taxon>Planctomycetaceae</taxon>
        <taxon>Gimesia</taxon>
    </lineage>
</organism>
<dbReference type="RefSeq" id="WP_145211555.1">
    <property type="nucleotide sequence ID" value="NZ_CP036269.1"/>
</dbReference>
<evidence type="ECO:0000313" key="2">
    <source>
        <dbReference type="Proteomes" id="UP000317171"/>
    </source>
</evidence>
<dbReference type="Proteomes" id="UP000317171">
    <property type="component" value="Chromosome"/>
</dbReference>
<protein>
    <submittedName>
        <fullName evidence="1">Uncharacterized protein</fullName>
    </submittedName>
</protein>
<proteinExistence type="predicted"/>
<dbReference type="EMBL" id="CP036269">
    <property type="protein sequence ID" value="QDT40881.1"/>
    <property type="molecule type" value="Genomic_DNA"/>
</dbReference>
<reference evidence="1 2" key="1">
    <citation type="submission" date="2019-02" db="EMBL/GenBank/DDBJ databases">
        <title>Deep-cultivation of Planctomycetes and their phenomic and genomic characterization uncovers novel biology.</title>
        <authorList>
            <person name="Wiegand S."/>
            <person name="Jogler M."/>
            <person name="Boedeker C."/>
            <person name="Pinto D."/>
            <person name="Vollmers J."/>
            <person name="Rivas-Marin E."/>
            <person name="Kohn T."/>
            <person name="Peeters S.H."/>
            <person name="Heuer A."/>
            <person name="Rast P."/>
            <person name="Oberbeckmann S."/>
            <person name="Bunk B."/>
            <person name="Jeske O."/>
            <person name="Meyerdierks A."/>
            <person name="Storesund J.E."/>
            <person name="Kallscheuer N."/>
            <person name="Luecker S."/>
            <person name="Lage O.M."/>
            <person name="Pohl T."/>
            <person name="Merkel B.J."/>
            <person name="Hornburger P."/>
            <person name="Mueller R.-W."/>
            <person name="Bruemmer F."/>
            <person name="Labrenz M."/>
            <person name="Spormann A.M."/>
            <person name="Op den Camp H."/>
            <person name="Overmann J."/>
            <person name="Amann R."/>
            <person name="Jetten M.S.M."/>
            <person name="Mascher T."/>
            <person name="Medema M.H."/>
            <person name="Devos D.P."/>
            <person name="Kaster A.-K."/>
            <person name="Ovreas L."/>
            <person name="Rohde M."/>
            <person name="Galperin M.Y."/>
            <person name="Jogler C."/>
        </authorList>
    </citation>
    <scope>NUCLEOTIDE SEQUENCE [LARGE SCALE GENOMIC DNA]</scope>
    <source>
        <strain evidence="1 2">Pan241w</strain>
    </source>
</reference>
<sequence length="313" mass="34281">MSPWIRNLVIVASVLTLFSSNNEAEAHIFGGRLFNRCGTRCCYPQHSRCGHRCRKLARRYFRRCAPVTSCCPGVCTPPPPRVCYQDIICTEYRMIPQTRNVPVTTYKQVTVDEGCWQRVWVPKMVTKQIPQTCYRRETTYVRQPYQVRKRVPVMSSPSTCTDCMNGTPSMLSPSIVPSTPTPVPSTVPTPTPMSSTSLDMGAYPTLAPTVGAYPTVPAYPTVAAQPAVSWGGTTSGPALASSGPAFTTSPTVLQTPELQSNSDWQTIPSQNSYLKTQSAYDDSASRTANARGAFVPAPSAATVWNTPRRQSLN</sequence>
<dbReference type="KEGG" id="gaz:Pan241w_09400"/>